<dbReference type="InterPro" id="IPR001638">
    <property type="entry name" value="Solute-binding_3/MltF_N"/>
</dbReference>
<accession>A0A6L6QHV7</accession>
<evidence type="ECO:0000313" key="4">
    <source>
        <dbReference type="Proteomes" id="UP000472320"/>
    </source>
</evidence>
<proteinExistence type="predicted"/>
<organism evidence="3 4">
    <name type="scientific">Massilia eburnea</name>
    <dbReference type="NCBI Taxonomy" id="1776165"/>
    <lineage>
        <taxon>Bacteria</taxon>
        <taxon>Pseudomonadati</taxon>
        <taxon>Pseudomonadota</taxon>
        <taxon>Betaproteobacteria</taxon>
        <taxon>Burkholderiales</taxon>
        <taxon>Oxalobacteraceae</taxon>
        <taxon>Telluria group</taxon>
        <taxon>Massilia</taxon>
    </lineage>
</organism>
<comment type="caution">
    <text evidence="3">The sequence shown here is derived from an EMBL/GenBank/DDBJ whole genome shotgun (WGS) entry which is preliminary data.</text>
</comment>
<dbReference type="PANTHER" id="PTHR35936:SF25">
    <property type="entry name" value="ABC TRANSPORTER SUBSTRATE-BINDING PROTEIN"/>
    <property type="match status" value="1"/>
</dbReference>
<reference evidence="3 4" key="1">
    <citation type="submission" date="2019-11" db="EMBL/GenBank/DDBJ databases">
        <title>Type strains purchased from KCTC, JCM and DSMZ.</title>
        <authorList>
            <person name="Lu H."/>
        </authorList>
    </citation>
    <scope>NUCLEOTIDE SEQUENCE [LARGE SCALE GENOMIC DNA]</scope>
    <source>
        <strain evidence="3 4">JCM 31587</strain>
    </source>
</reference>
<dbReference type="SMART" id="SM00062">
    <property type="entry name" value="PBPb"/>
    <property type="match status" value="1"/>
</dbReference>
<evidence type="ECO:0000256" key="1">
    <source>
        <dbReference type="ARBA" id="ARBA00022729"/>
    </source>
</evidence>
<dbReference type="Gene3D" id="3.40.190.10">
    <property type="entry name" value="Periplasmic binding protein-like II"/>
    <property type="match status" value="2"/>
</dbReference>
<dbReference type="Proteomes" id="UP000472320">
    <property type="component" value="Unassembled WGS sequence"/>
</dbReference>
<evidence type="ECO:0000259" key="2">
    <source>
        <dbReference type="SMART" id="SM00062"/>
    </source>
</evidence>
<dbReference type="PANTHER" id="PTHR35936">
    <property type="entry name" value="MEMBRANE-BOUND LYTIC MUREIN TRANSGLYCOSYLASE F"/>
    <property type="match status" value="1"/>
</dbReference>
<gene>
    <name evidence="3" type="ORF">GM658_15790</name>
</gene>
<protein>
    <submittedName>
        <fullName evidence="3">Transporter substrate-binding domain-containing protein</fullName>
    </submittedName>
</protein>
<dbReference type="Pfam" id="PF00497">
    <property type="entry name" value="SBP_bac_3"/>
    <property type="match status" value="1"/>
</dbReference>
<keyword evidence="4" id="KW-1185">Reference proteome</keyword>
<feature type="domain" description="Solute-binding protein family 3/N-terminal" evidence="2">
    <location>
        <begin position="30"/>
        <end position="249"/>
    </location>
</feature>
<sequence length="252" mass="27433">MTGLRRRLVAGLAGALALAALPLRASRQRPLRAVALAIAPYAMVDANGRKNGMFVDAFELIERVSGRHIDVTVAPYARAIAMLRSGEADLMIATSNSVIAEAAEPMGMLWTADVIAIGRAGLVLEGQEDLRGRTVGVLRGSDYGAAFLDDSEYRRHEITDQLQAVRMLQEGRLDATLGTRLAVFYAMRLLGVQRARLGPSIVVQSREIHLHLGRRSADDALETELRHAVQELRSSGKADRLQARYLAGLPSR</sequence>
<dbReference type="OrthoDB" id="6120914at2"/>
<dbReference type="RefSeq" id="WP_155455007.1">
    <property type="nucleotide sequence ID" value="NZ_WNKX01000011.1"/>
</dbReference>
<dbReference type="AlphaFoldDB" id="A0A6L6QHV7"/>
<keyword evidence="1" id="KW-0732">Signal</keyword>
<dbReference type="SUPFAM" id="SSF53850">
    <property type="entry name" value="Periplasmic binding protein-like II"/>
    <property type="match status" value="1"/>
</dbReference>
<dbReference type="EMBL" id="WNKX01000011">
    <property type="protein sequence ID" value="MTW12068.1"/>
    <property type="molecule type" value="Genomic_DNA"/>
</dbReference>
<dbReference type="InterPro" id="IPR006311">
    <property type="entry name" value="TAT_signal"/>
</dbReference>
<name>A0A6L6QHV7_9BURK</name>
<evidence type="ECO:0000313" key="3">
    <source>
        <dbReference type="EMBL" id="MTW12068.1"/>
    </source>
</evidence>
<dbReference type="PROSITE" id="PS51318">
    <property type="entry name" value="TAT"/>
    <property type="match status" value="1"/>
</dbReference>